<evidence type="ECO:0000256" key="1">
    <source>
        <dbReference type="SAM" id="Phobius"/>
    </source>
</evidence>
<dbReference type="GO" id="GO:0016020">
    <property type="term" value="C:membrane"/>
    <property type="evidence" value="ECO:0007669"/>
    <property type="project" value="InterPro"/>
</dbReference>
<dbReference type="InterPro" id="IPR037185">
    <property type="entry name" value="EmrE-like"/>
</dbReference>
<feature type="transmembrane region" description="Helical" evidence="1">
    <location>
        <begin position="198"/>
        <end position="218"/>
    </location>
</feature>
<accession>A0A0C1Q575</accession>
<feature type="transmembrane region" description="Helical" evidence="1">
    <location>
        <begin position="230"/>
        <end position="248"/>
    </location>
</feature>
<gene>
    <name evidence="3" type="ORF">JF50_15340</name>
</gene>
<name>A0A0C1Q575_9GAMM</name>
<keyword evidence="1" id="KW-0812">Transmembrane</keyword>
<feature type="transmembrane region" description="Helical" evidence="1">
    <location>
        <begin position="140"/>
        <end position="157"/>
    </location>
</feature>
<dbReference type="RefSeq" id="WP_039610312.1">
    <property type="nucleotide sequence ID" value="NZ_JWIC01000007.1"/>
</dbReference>
<feature type="domain" description="EamA" evidence="2">
    <location>
        <begin position="3"/>
        <end position="128"/>
    </location>
</feature>
<feature type="transmembrane region" description="Helical" evidence="1">
    <location>
        <begin position="114"/>
        <end position="134"/>
    </location>
</feature>
<dbReference type="EMBL" id="JWIC01000007">
    <property type="protein sequence ID" value="KID55736.1"/>
    <property type="molecule type" value="Genomic_DNA"/>
</dbReference>
<feature type="transmembrane region" description="Helical" evidence="1">
    <location>
        <begin position="29"/>
        <end position="49"/>
    </location>
</feature>
<feature type="domain" description="EamA" evidence="2">
    <location>
        <begin position="140"/>
        <end position="271"/>
    </location>
</feature>
<feature type="transmembrane region" description="Helical" evidence="1">
    <location>
        <begin position="56"/>
        <end position="81"/>
    </location>
</feature>
<comment type="caution">
    <text evidence="3">The sequence shown here is derived from an EMBL/GenBank/DDBJ whole genome shotgun (WGS) entry which is preliminary data.</text>
</comment>
<organism evidence="3 4">
    <name type="scientific">Pseudoalteromonas luteoviolacea</name>
    <dbReference type="NCBI Taxonomy" id="43657"/>
    <lineage>
        <taxon>Bacteria</taxon>
        <taxon>Pseudomonadati</taxon>
        <taxon>Pseudomonadota</taxon>
        <taxon>Gammaproteobacteria</taxon>
        <taxon>Alteromonadales</taxon>
        <taxon>Pseudoalteromonadaceae</taxon>
        <taxon>Pseudoalteromonas</taxon>
    </lineage>
</organism>
<evidence type="ECO:0000313" key="4">
    <source>
        <dbReference type="Proteomes" id="UP000031327"/>
    </source>
</evidence>
<feature type="transmembrane region" description="Helical" evidence="1">
    <location>
        <begin position="254"/>
        <end position="271"/>
    </location>
</feature>
<dbReference type="InterPro" id="IPR000620">
    <property type="entry name" value="EamA_dom"/>
</dbReference>
<keyword evidence="1" id="KW-0472">Membrane</keyword>
<sequence length="272" mass="29898">MEFAILSAFCWVGFDYTRKRLSAHFSAPMMSVVFSALVLPAYFIYWVVVSREFPQLNYFAPATLSGVLAGIGSVCFIRALAAGKVALMLPMLCLTPVISGAVAWLYLGEALKHVELIAVTVLVIASFILQGGRFAIREPGAGYIVVTSFCWGLCIVFDKQALLHSNVDFHILYVTFIVLVLNSVLYRPALNLKDIRRFMPTWVAAAVCFSMAVTFQFIALQNIQPGILEALKRAIGIIGAGLIGVYLFKEKLTPTQWICVGVILLTSVIFSL</sequence>
<reference evidence="3 4" key="1">
    <citation type="submission" date="2014-12" db="EMBL/GenBank/DDBJ databases">
        <title>Draft Genome Sequence of Pseudoalteromonas luteoviolacea HI1.</title>
        <authorList>
            <person name="Asahina A.Y."/>
            <person name="Hadfield M.G."/>
        </authorList>
    </citation>
    <scope>NUCLEOTIDE SEQUENCE [LARGE SCALE GENOMIC DNA]</scope>
    <source>
        <strain evidence="3 4">HI1</strain>
    </source>
</reference>
<dbReference type="Gene3D" id="1.10.3730.20">
    <property type="match status" value="1"/>
</dbReference>
<dbReference type="AlphaFoldDB" id="A0A0C1Q575"/>
<protein>
    <recommendedName>
        <fullName evidence="2">EamA domain-containing protein</fullName>
    </recommendedName>
</protein>
<proteinExistence type="predicted"/>
<keyword evidence="1" id="KW-1133">Transmembrane helix</keyword>
<evidence type="ECO:0000259" key="2">
    <source>
        <dbReference type="Pfam" id="PF00892"/>
    </source>
</evidence>
<dbReference type="OrthoDB" id="6285496at2"/>
<dbReference type="Proteomes" id="UP000031327">
    <property type="component" value="Unassembled WGS sequence"/>
</dbReference>
<dbReference type="SUPFAM" id="SSF103481">
    <property type="entry name" value="Multidrug resistance efflux transporter EmrE"/>
    <property type="match status" value="2"/>
</dbReference>
<dbReference type="Pfam" id="PF00892">
    <property type="entry name" value="EamA"/>
    <property type="match status" value="2"/>
</dbReference>
<feature type="transmembrane region" description="Helical" evidence="1">
    <location>
        <begin position="87"/>
        <end position="107"/>
    </location>
</feature>
<evidence type="ECO:0000313" key="3">
    <source>
        <dbReference type="EMBL" id="KID55736.1"/>
    </source>
</evidence>
<feature type="transmembrane region" description="Helical" evidence="1">
    <location>
        <begin position="169"/>
        <end position="186"/>
    </location>
</feature>